<dbReference type="STRING" id="1660073.CSUIS_1265"/>
<dbReference type="EMBL" id="CP018789">
    <property type="protein sequence ID" value="ARR01061.1"/>
    <property type="molecule type" value="Genomic_DNA"/>
</dbReference>
<dbReference type="NCBIfam" id="TIGR00020">
    <property type="entry name" value="prfB"/>
    <property type="match status" value="1"/>
</dbReference>
<evidence type="ECO:0000256" key="1">
    <source>
        <dbReference type="ARBA" id="ARBA00010835"/>
    </source>
</evidence>
<dbReference type="InterPro" id="IPR000352">
    <property type="entry name" value="Pep_chain_release_fac_I"/>
</dbReference>
<dbReference type="InterPro" id="IPR045853">
    <property type="entry name" value="Pep_chain_release_fac_I_sf"/>
</dbReference>
<dbReference type="Pfam" id="PF00472">
    <property type="entry name" value="RF-1"/>
    <property type="match status" value="1"/>
</dbReference>
<accession>A0A1X9SXW3</accession>
<reference evidence="9" key="1">
    <citation type="journal article" date="2017" name="Genome Biol. Evol.">
        <title>Comparative Genomic Analysis Identifies a Campylobacter Clade Deficient in Selenium Metabolism.</title>
        <authorList>
            <person name="Miller W.G."/>
            <person name="Yee E."/>
            <person name="Lopes B.S."/>
            <person name="Chapman M.H."/>
            <person name="Huynh S."/>
            <person name="Bono J.L."/>
            <person name="Parker C.T."/>
            <person name="Strachan N.J.C."/>
            <person name="Forbes K.J."/>
        </authorList>
    </citation>
    <scope>NUCLEOTIDE SEQUENCE [LARGE SCALE GENOMIC DNA]</scope>
    <source>
        <strain evidence="9">RM6137</strain>
    </source>
</reference>
<evidence type="ECO:0000256" key="3">
    <source>
        <dbReference type="ARBA" id="ARBA00022917"/>
    </source>
</evidence>
<protein>
    <recommendedName>
        <fullName evidence="4 5">Peptide chain release factor 2</fullName>
        <shortName evidence="4">RF-2</shortName>
    </recommendedName>
</protein>
<organism evidence="8 9">
    <name type="scientific">Campylobacter porcelli</name>
    <dbReference type="NCBI Taxonomy" id="1660073"/>
    <lineage>
        <taxon>Bacteria</taxon>
        <taxon>Pseudomonadati</taxon>
        <taxon>Campylobacterota</taxon>
        <taxon>Epsilonproteobacteria</taxon>
        <taxon>Campylobacterales</taxon>
        <taxon>Campylobacteraceae</taxon>
        <taxon>Campylobacter</taxon>
    </lineage>
</organism>
<keyword evidence="3 4" id="KW-0648">Protein biosynthesis</keyword>
<dbReference type="Gene3D" id="1.20.58.410">
    <property type="entry name" value="Release factor"/>
    <property type="match status" value="1"/>
</dbReference>
<dbReference type="SUPFAM" id="SSF75620">
    <property type="entry name" value="Release factor"/>
    <property type="match status" value="1"/>
</dbReference>
<comment type="PTM">
    <text evidence="4">Methylated by PrmC. Methylation increases the termination efficiency of RF2.</text>
</comment>
<keyword evidence="2 4" id="KW-0488">Methylation</keyword>
<dbReference type="HAMAP" id="MF_00094">
    <property type="entry name" value="Rel_fac_2"/>
    <property type="match status" value="1"/>
</dbReference>
<dbReference type="Gene3D" id="3.30.160.20">
    <property type="match status" value="1"/>
</dbReference>
<dbReference type="Proteomes" id="UP000194260">
    <property type="component" value="Chromosome"/>
</dbReference>
<dbReference type="InterPro" id="IPR004374">
    <property type="entry name" value="PrfB"/>
</dbReference>
<dbReference type="AlphaFoldDB" id="A0A1X9SXW3"/>
<dbReference type="PANTHER" id="PTHR43116">
    <property type="entry name" value="PEPTIDE CHAIN RELEASE FACTOR 2"/>
    <property type="match status" value="1"/>
</dbReference>
<evidence type="ECO:0000256" key="4">
    <source>
        <dbReference type="HAMAP-Rule" id="MF_00094"/>
    </source>
</evidence>
<evidence type="ECO:0000313" key="8">
    <source>
        <dbReference type="EMBL" id="ARR01061.1"/>
    </source>
</evidence>
<comment type="subcellular location">
    <subcellularLocation>
        <location evidence="4">Cytoplasm</location>
    </subcellularLocation>
</comment>
<evidence type="ECO:0000256" key="5">
    <source>
        <dbReference type="NCBIfam" id="TIGR00020"/>
    </source>
</evidence>
<sequence>MDNYEYSELLKGLKIKIDNIAKVINPEFIQTRLKEIEYLEQDPSFWSNVQMSSQIGKEKTKLNSMLSKFKNAQNALNDAVELFDLANLENDIDTINSLFEDSENLEEVITNLEVSMMLSGEDDSKNAIISIHPGAGGTESNDWASMLYRMYLRFCEREGFKVETLDFQEGDEAGLKDVSFIVKGENAYGYLKAENGIHRLVRTSPFDSAGRRHTSFSSVMVSPEVDDDIEIEIEDKDLRLDYYRASGAGGQHVNKTESAVRITHIPTGIVVQCQNDRSQHKNKATAMKMLKSRLYELELDRQRAASDSVEKSQMGWGHQIRSYVLFPYKQVKDNRSNIAYSQADAVLDGDIKKIIEAVLISQKSNNQE</sequence>
<keyword evidence="4" id="KW-0963">Cytoplasm</keyword>
<dbReference type="KEGG" id="camy:CSUIS_1265"/>
<dbReference type="PROSITE" id="PS00745">
    <property type="entry name" value="RF_PROK_I"/>
    <property type="match status" value="1"/>
</dbReference>
<evidence type="ECO:0000313" key="9">
    <source>
        <dbReference type="Proteomes" id="UP000194260"/>
    </source>
</evidence>
<proteinExistence type="inferred from homology"/>
<feature type="domain" description="Prokaryotic-type class I peptide chain release factors" evidence="7">
    <location>
        <begin position="244"/>
        <end position="260"/>
    </location>
</feature>
<gene>
    <name evidence="4 8" type="primary">prfB</name>
    <name evidence="8" type="ORF">CSUIS_1265</name>
</gene>
<dbReference type="GO" id="GO:0005737">
    <property type="term" value="C:cytoplasm"/>
    <property type="evidence" value="ECO:0007669"/>
    <property type="project" value="UniProtKB-SubCell"/>
</dbReference>
<dbReference type="SMART" id="SM00937">
    <property type="entry name" value="PCRF"/>
    <property type="match status" value="1"/>
</dbReference>
<evidence type="ECO:0000256" key="6">
    <source>
        <dbReference type="SAM" id="Coils"/>
    </source>
</evidence>
<dbReference type="Gene3D" id="3.30.70.1660">
    <property type="match status" value="1"/>
</dbReference>
<feature type="modified residue" description="N5-methylglutamine" evidence="4">
    <location>
        <position position="251"/>
    </location>
</feature>
<feature type="coiled-coil region" evidence="6">
    <location>
        <begin position="85"/>
        <end position="115"/>
    </location>
</feature>
<name>A0A1X9SXW3_9BACT</name>
<dbReference type="Pfam" id="PF03462">
    <property type="entry name" value="PCRF"/>
    <property type="match status" value="1"/>
</dbReference>
<evidence type="ECO:0000259" key="7">
    <source>
        <dbReference type="PROSITE" id="PS00745"/>
    </source>
</evidence>
<comment type="function">
    <text evidence="4">Peptide chain release factor 2 directs the termination of translation in response to the peptide chain termination codons UGA and UAA.</text>
</comment>
<dbReference type="InterPro" id="IPR005139">
    <property type="entry name" value="PCRF"/>
</dbReference>
<comment type="similarity">
    <text evidence="1 4">Belongs to the prokaryotic/mitochondrial release factor family.</text>
</comment>
<dbReference type="FunFam" id="3.30.160.20:FF:000010">
    <property type="entry name" value="Peptide chain release factor 2"/>
    <property type="match status" value="1"/>
</dbReference>
<dbReference type="RefSeq" id="WP_086298014.1">
    <property type="nucleotide sequence ID" value="NZ_CP018789.1"/>
</dbReference>
<evidence type="ECO:0000256" key="2">
    <source>
        <dbReference type="ARBA" id="ARBA00022481"/>
    </source>
</evidence>
<keyword evidence="6" id="KW-0175">Coiled coil</keyword>
<dbReference type="GO" id="GO:0016149">
    <property type="term" value="F:translation release factor activity, codon specific"/>
    <property type="evidence" value="ECO:0007669"/>
    <property type="project" value="UniProtKB-UniRule"/>
</dbReference>
<dbReference type="PANTHER" id="PTHR43116:SF3">
    <property type="entry name" value="CLASS I PEPTIDE CHAIN RELEASE FACTOR"/>
    <property type="match status" value="1"/>
</dbReference>